<dbReference type="Proteomes" id="UP000177027">
    <property type="component" value="Unassembled WGS sequence"/>
</dbReference>
<organism evidence="10 11">
    <name type="scientific">Candidatus Roizmanbacteria bacterium RIFCSPHIGHO2_02_FULL_40_9</name>
    <dbReference type="NCBI Taxonomy" id="1802042"/>
    <lineage>
        <taxon>Bacteria</taxon>
        <taxon>Candidatus Roizmaniibacteriota</taxon>
    </lineage>
</organism>
<feature type="transmembrane region" description="Helical" evidence="9">
    <location>
        <begin position="28"/>
        <end position="57"/>
    </location>
</feature>
<comment type="subunit">
    <text evidence="9">Component of the Sec protein translocase complex. Heterotrimer consisting of SecY, SecE and SecG subunits. The heterotrimers can form oligomers, although 1 heterotrimer is thought to be able to translocate proteins. Interacts with the ribosome. Interacts with SecDF, and other proteins may be involved. Interacts with SecA.</text>
</comment>
<evidence type="ECO:0000256" key="3">
    <source>
        <dbReference type="ARBA" id="ARBA00022475"/>
    </source>
</evidence>
<dbReference type="GO" id="GO:0005886">
    <property type="term" value="C:plasma membrane"/>
    <property type="evidence" value="ECO:0007669"/>
    <property type="project" value="UniProtKB-SubCell"/>
</dbReference>
<evidence type="ECO:0000256" key="7">
    <source>
        <dbReference type="ARBA" id="ARBA00023010"/>
    </source>
</evidence>
<dbReference type="PANTHER" id="PTHR33910">
    <property type="entry name" value="PROTEIN TRANSLOCASE SUBUNIT SECE"/>
    <property type="match status" value="1"/>
</dbReference>
<name>A0A1F7HCZ7_9BACT</name>
<dbReference type="GO" id="GO:0009306">
    <property type="term" value="P:protein secretion"/>
    <property type="evidence" value="ECO:0007669"/>
    <property type="project" value="UniProtKB-UniRule"/>
</dbReference>
<dbReference type="Pfam" id="PF00584">
    <property type="entry name" value="SecE"/>
    <property type="match status" value="1"/>
</dbReference>
<dbReference type="InterPro" id="IPR001901">
    <property type="entry name" value="Translocase_SecE/Sec61-g"/>
</dbReference>
<dbReference type="GO" id="GO:0008320">
    <property type="term" value="F:protein transmembrane transporter activity"/>
    <property type="evidence" value="ECO:0007669"/>
    <property type="project" value="UniProtKB-UniRule"/>
</dbReference>
<evidence type="ECO:0000256" key="9">
    <source>
        <dbReference type="HAMAP-Rule" id="MF_00422"/>
    </source>
</evidence>
<dbReference type="InterPro" id="IPR038379">
    <property type="entry name" value="SecE_sf"/>
</dbReference>
<dbReference type="EMBL" id="MFZS01000020">
    <property type="protein sequence ID" value="OGK28925.1"/>
    <property type="molecule type" value="Genomic_DNA"/>
</dbReference>
<comment type="similarity">
    <text evidence="9">Belongs to the SecE/SEC61-gamma family.</text>
</comment>
<dbReference type="Gene3D" id="1.20.5.1030">
    <property type="entry name" value="Preprotein translocase secy subunit"/>
    <property type="match status" value="1"/>
</dbReference>
<evidence type="ECO:0000256" key="6">
    <source>
        <dbReference type="ARBA" id="ARBA00022989"/>
    </source>
</evidence>
<reference evidence="10 11" key="1">
    <citation type="journal article" date="2016" name="Nat. Commun.">
        <title>Thousands of microbial genomes shed light on interconnected biogeochemical processes in an aquifer system.</title>
        <authorList>
            <person name="Anantharaman K."/>
            <person name="Brown C.T."/>
            <person name="Hug L.A."/>
            <person name="Sharon I."/>
            <person name="Castelle C.J."/>
            <person name="Probst A.J."/>
            <person name="Thomas B.C."/>
            <person name="Singh A."/>
            <person name="Wilkins M.J."/>
            <person name="Karaoz U."/>
            <person name="Brodie E.L."/>
            <person name="Williams K.H."/>
            <person name="Hubbard S.S."/>
            <person name="Banfield J.F."/>
        </authorList>
    </citation>
    <scope>NUCLEOTIDE SEQUENCE [LARGE SCALE GENOMIC DNA]</scope>
</reference>
<evidence type="ECO:0000256" key="4">
    <source>
        <dbReference type="ARBA" id="ARBA00022692"/>
    </source>
</evidence>
<dbReference type="PANTHER" id="PTHR33910:SF1">
    <property type="entry name" value="PROTEIN TRANSLOCASE SUBUNIT SECE"/>
    <property type="match status" value="1"/>
</dbReference>
<evidence type="ECO:0000313" key="11">
    <source>
        <dbReference type="Proteomes" id="UP000177027"/>
    </source>
</evidence>
<proteinExistence type="inferred from homology"/>
<dbReference type="InterPro" id="IPR005807">
    <property type="entry name" value="SecE_bac"/>
</dbReference>
<comment type="caution">
    <text evidence="10">The sequence shown here is derived from an EMBL/GenBank/DDBJ whole genome shotgun (WGS) entry which is preliminary data.</text>
</comment>
<accession>A0A1F7HCZ7</accession>
<dbReference type="GO" id="GO:0043952">
    <property type="term" value="P:protein transport by the Sec complex"/>
    <property type="evidence" value="ECO:0007669"/>
    <property type="project" value="UniProtKB-UniRule"/>
</dbReference>
<dbReference type="AlphaFoldDB" id="A0A1F7HCZ7"/>
<dbReference type="NCBIfam" id="TIGR00964">
    <property type="entry name" value="secE_bact"/>
    <property type="match status" value="1"/>
</dbReference>
<dbReference type="GO" id="GO:0065002">
    <property type="term" value="P:intracellular protein transmembrane transport"/>
    <property type="evidence" value="ECO:0007669"/>
    <property type="project" value="UniProtKB-UniRule"/>
</dbReference>
<comment type="function">
    <text evidence="9">Essential subunit of the Sec protein translocation channel SecYEG. Clamps together the 2 halves of SecY. May contact the channel plug during translocation.</text>
</comment>
<evidence type="ECO:0000313" key="10">
    <source>
        <dbReference type="EMBL" id="OGK28925.1"/>
    </source>
</evidence>
<keyword evidence="7 9" id="KW-0811">Translocation</keyword>
<keyword evidence="8 9" id="KW-0472">Membrane</keyword>
<evidence type="ECO:0000256" key="5">
    <source>
        <dbReference type="ARBA" id="ARBA00022927"/>
    </source>
</evidence>
<keyword evidence="5 9" id="KW-0653">Protein transport</keyword>
<evidence type="ECO:0000256" key="2">
    <source>
        <dbReference type="ARBA" id="ARBA00022448"/>
    </source>
</evidence>
<keyword evidence="2 9" id="KW-0813">Transport</keyword>
<evidence type="ECO:0000256" key="1">
    <source>
        <dbReference type="ARBA" id="ARBA00004370"/>
    </source>
</evidence>
<keyword evidence="6 9" id="KW-1133">Transmembrane helix</keyword>
<sequence>MGTVPLFSGIREEIKQVTWPTRKEATELTLTVITISLIVALFVGIIDFSLAHVLGLIK</sequence>
<keyword evidence="3 9" id="KW-1003">Cell membrane</keyword>
<comment type="subcellular location">
    <subcellularLocation>
        <location evidence="9">Cell membrane</location>
        <topology evidence="9">Single-pass membrane protein</topology>
    </subcellularLocation>
    <subcellularLocation>
        <location evidence="1">Membrane</location>
    </subcellularLocation>
</comment>
<gene>
    <name evidence="9" type="primary">secE</name>
    <name evidence="10" type="ORF">A3D06_00165</name>
</gene>
<keyword evidence="4 9" id="KW-0812">Transmembrane</keyword>
<protein>
    <recommendedName>
        <fullName evidence="9">Protein translocase subunit SecE</fullName>
    </recommendedName>
</protein>
<dbReference type="GO" id="GO:0006605">
    <property type="term" value="P:protein targeting"/>
    <property type="evidence" value="ECO:0007669"/>
    <property type="project" value="UniProtKB-UniRule"/>
</dbReference>
<dbReference type="HAMAP" id="MF_00422">
    <property type="entry name" value="SecE"/>
    <property type="match status" value="1"/>
</dbReference>
<evidence type="ECO:0000256" key="8">
    <source>
        <dbReference type="ARBA" id="ARBA00023136"/>
    </source>
</evidence>